<dbReference type="Pfam" id="PF00072">
    <property type="entry name" value="Response_reg"/>
    <property type="match status" value="2"/>
</dbReference>
<proteinExistence type="predicted"/>
<dbReference type="EMBL" id="CADIKM010000017">
    <property type="protein sequence ID" value="CAB3793240.1"/>
    <property type="molecule type" value="Genomic_DNA"/>
</dbReference>
<dbReference type="Pfam" id="PF03924">
    <property type="entry name" value="CHASE"/>
    <property type="match status" value="1"/>
</dbReference>
<comment type="subcellular location">
    <subcellularLocation>
        <location evidence="2">Cell membrane</location>
        <topology evidence="2">Multi-pass membrane protein</topology>
    </subcellularLocation>
</comment>
<evidence type="ECO:0000259" key="21">
    <source>
        <dbReference type="PROSITE" id="PS50110"/>
    </source>
</evidence>
<dbReference type="CDD" id="cd00130">
    <property type="entry name" value="PAS"/>
    <property type="match status" value="3"/>
</dbReference>
<dbReference type="InterPro" id="IPR001610">
    <property type="entry name" value="PAC"/>
</dbReference>
<dbReference type="SMART" id="SM00091">
    <property type="entry name" value="PAS"/>
    <property type="match status" value="3"/>
</dbReference>
<dbReference type="PANTHER" id="PTHR45339:SF1">
    <property type="entry name" value="HYBRID SIGNAL TRANSDUCTION HISTIDINE KINASE J"/>
    <property type="match status" value="1"/>
</dbReference>
<dbReference type="Gene3D" id="3.30.450.20">
    <property type="entry name" value="PAS domain"/>
    <property type="match status" value="3"/>
</dbReference>
<comment type="catalytic activity">
    <reaction evidence="1">
        <text>ATP + protein L-histidine = ADP + protein N-phospho-L-histidine.</text>
        <dbReference type="EC" id="2.7.13.3"/>
    </reaction>
</comment>
<evidence type="ECO:0000256" key="7">
    <source>
        <dbReference type="ARBA" id="ARBA00022729"/>
    </source>
</evidence>
<feature type="transmembrane region" description="Helical" evidence="19">
    <location>
        <begin position="12"/>
        <end position="31"/>
    </location>
</feature>
<dbReference type="InterPro" id="IPR003594">
    <property type="entry name" value="HATPase_dom"/>
</dbReference>
<dbReference type="Proteomes" id="UP000494115">
    <property type="component" value="Unassembled WGS sequence"/>
</dbReference>
<name>A0A6S7BC42_9BURK</name>
<evidence type="ECO:0000259" key="24">
    <source>
        <dbReference type="PROSITE" id="PS50839"/>
    </source>
</evidence>
<dbReference type="CDD" id="cd00082">
    <property type="entry name" value="HisKA"/>
    <property type="match status" value="1"/>
</dbReference>
<gene>
    <name evidence="26" type="primary">rcsC_14</name>
    <name evidence="26" type="ORF">LMG28138_03491</name>
</gene>
<keyword evidence="18" id="KW-0175">Coiled coil</keyword>
<dbReference type="GO" id="GO:0005524">
    <property type="term" value="F:ATP binding"/>
    <property type="evidence" value="ECO:0007669"/>
    <property type="project" value="UniProtKB-KW"/>
</dbReference>
<evidence type="ECO:0000256" key="18">
    <source>
        <dbReference type="SAM" id="Coils"/>
    </source>
</evidence>
<feature type="domain" description="PAC" evidence="23">
    <location>
        <begin position="604"/>
        <end position="654"/>
    </location>
</feature>
<organism evidence="26 27">
    <name type="scientific">Pararobbsia alpina</name>
    <dbReference type="NCBI Taxonomy" id="621374"/>
    <lineage>
        <taxon>Bacteria</taxon>
        <taxon>Pseudomonadati</taxon>
        <taxon>Pseudomonadota</taxon>
        <taxon>Betaproteobacteria</taxon>
        <taxon>Burkholderiales</taxon>
        <taxon>Burkholderiaceae</taxon>
        <taxon>Pararobbsia</taxon>
    </lineage>
</organism>
<dbReference type="SMART" id="SM00448">
    <property type="entry name" value="REC"/>
    <property type="match status" value="2"/>
</dbReference>
<feature type="domain" description="PAS" evidence="22">
    <location>
        <begin position="655"/>
        <end position="729"/>
    </location>
</feature>
<dbReference type="CDD" id="cd17546">
    <property type="entry name" value="REC_hyHK_CKI1_RcsC-like"/>
    <property type="match status" value="2"/>
</dbReference>
<dbReference type="PANTHER" id="PTHR45339">
    <property type="entry name" value="HYBRID SIGNAL TRANSDUCTION HISTIDINE KINASE J"/>
    <property type="match status" value="1"/>
</dbReference>
<feature type="domain" description="Response regulatory" evidence="21">
    <location>
        <begin position="1041"/>
        <end position="1165"/>
    </location>
</feature>
<dbReference type="InterPro" id="IPR000014">
    <property type="entry name" value="PAS"/>
</dbReference>
<evidence type="ECO:0000256" key="15">
    <source>
        <dbReference type="ARBA" id="ARBA00070152"/>
    </source>
</evidence>
<keyword evidence="6 19" id="KW-0812">Transmembrane</keyword>
<dbReference type="InterPro" id="IPR005467">
    <property type="entry name" value="His_kinase_dom"/>
</dbReference>
<dbReference type="GO" id="GO:0005886">
    <property type="term" value="C:plasma membrane"/>
    <property type="evidence" value="ECO:0007669"/>
    <property type="project" value="UniProtKB-SubCell"/>
</dbReference>
<dbReference type="RefSeq" id="WP_175106011.1">
    <property type="nucleotide sequence ID" value="NZ_CADIKM010000017.1"/>
</dbReference>
<evidence type="ECO:0000256" key="6">
    <source>
        <dbReference type="ARBA" id="ARBA00022692"/>
    </source>
</evidence>
<dbReference type="InterPro" id="IPR013655">
    <property type="entry name" value="PAS_fold_3"/>
</dbReference>
<keyword evidence="5 17" id="KW-0597">Phosphoprotein</keyword>
<feature type="modified residue" description="4-aspartylphosphate" evidence="17">
    <location>
        <position position="1238"/>
    </location>
</feature>
<dbReference type="Gene3D" id="1.10.287.130">
    <property type="match status" value="1"/>
</dbReference>
<dbReference type="InterPro" id="IPR003661">
    <property type="entry name" value="HisK_dim/P_dom"/>
</dbReference>
<keyword evidence="7" id="KW-0732">Signal</keyword>
<evidence type="ECO:0000313" key="27">
    <source>
        <dbReference type="Proteomes" id="UP000494115"/>
    </source>
</evidence>
<feature type="coiled-coil region" evidence="18">
    <location>
        <begin position="357"/>
        <end position="388"/>
    </location>
</feature>
<comment type="function">
    <text evidence="14">Member of the two-component regulatory system BvgS/BvgA. Phosphorylates BvgA via a four-step phosphorelay in response to environmental signals.</text>
</comment>
<dbReference type="Gene3D" id="3.30.565.10">
    <property type="entry name" value="Histidine kinase-like ATPase, C-terminal domain"/>
    <property type="match status" value="1"/>
</dbReference>
<evidence type="ECO:0000256" key="17">
    <source>
        <dbReference type="PROSITE-ProRule" id="PRU00169"/>
    </source>
</evidence>
<keyword evidence="27" id="KW-1185">Reference proteome</keyword>
<evidence type="ECO:0000256" key="4">
    <source>
        <dbReference type="ARBA" id="ARBA00022475"/>
    </source>
</evidence>
<accession>A0A6S7BC42</accession>
<dbReference type="PRINTS" id="PR00344">
    <property type="entry name" value="BCTRLSENSOR"/>
</dbReference>
<evidence type="ECO:0000256" key="12">
    <source>
        <dbReference type="ARBA" id="ARBA00023026"/>
    </source>
</evidence>
<evidence type="ECO:0000259" key="23">
    <source>
        <dbReference type="PROSITE" id="PS50113"/>
    </source>
</evidence>
<dbReference type="SUPFAM" id="SSF55785">
    <property type="entry name" value="PYP-like sensor domain (PAS domain)"/>
    <property type="match status" value="3"/>
</dbReference>
<dbReference type="SUPFAM" id="SSF55874">
    <property type="entry name" value="ATPase domain of HSP90 chaperone/DNA topoisomerase II/histidine kinase"/>
    <property type="match status" value="1"/>
</dbReference>
<evidence type="ECO:0000256" key="5">
    <source>
        <dbReference type="ARBA" id="ARBA00022553"/>
    </source>
</evidence>
<feature type="modified residue" description="4-aspartylphosphate" evidence="17">
    <location>
        <position position="1095"/>
    </location>
</feature>
<keyword evidence="12" id="KW-0843">Virulence</keyword>
<evidence type="ECO:0000259" key="22">
    <source>
        <dbReference type="PROSITE" id="PS50112"/>
    </source>
</evidence>
<dbReference type="SMART" id="SM00388">
    <property type="entry name" value="HisKA"/>
    <property type="match status" value="1"/>
</dbReference>
<dbReference type="PROSITE" id="PS50110">
    <property type="entry name" value="RESPONSE_REGULATORY"/>
    <property type="match status" value="2"/>
</dbReference>
<dbReference type="InterPro" id="IPR036890">
    <property type="entry name" value="HATPase_C_sf"/>
</dbReference>
<dbReference type="Gene3D" id="2.10.70.100">
    <property type="match status" value="1"/>
</dbReference>
<evidence type="ECO:0000256" key="2">
    <source>
        <dbReference type="ARBA" id="ARBA00004651"/>
    </source>
</evidence>
<dbReference type="PROSITE" id="PS50109">
    <property type="entry name" value="HIS_KIN"/>
    <property type="match status" value="1"/>
</dbReference>
<keyword evidence="26" id="KW-0418">Kinase</keyword>
<evidence type="ECO:0000256" key="14">
    <source>
        <dbReference type="ARBA" id="ARBA00058004"/>
    </source>
</evidence>
<dbReference type="Gene3D" id="3.30.450.350">
    <property type="entry name" value="CHASE domain"/>
    <property type="match status" value="1"/>
</dbReference>
<dbReference type="InterPro" id="IPR008207">
    <property type="entry name" value="Sig_transdc_His_kin_Hpt_dom"/>
</dbReference>
<dbReference type="Pfam" id="PF00512">
    <property type="entry name" value="HisKA"/>
    <property type="match status" value="1"/>
</dbReference>
<keyword evidence="26" id="KW-0808">Transferase</keyword>
<dbReference type="PROSITE" id="PS50112">
    <property type="entry name" value="PAS"/>
    <property type="match status" value="3"/>
</dbReference>
<dbReference type="SUPFAM" id="SSF47384">
    <property type="entry name" value="Homodimeric domain of signal transducing histidine kinase"/>
    <property type="match status" value="1"/>
</dbReference>
<evidence type="ECO:0000256" key="13">
    <source>
        <dbReference type="ARBA" id="ARBA00023136"/>
    </source>
</evidence>
<dbReference type="GO" id="GO:0000155">
    <property type="term" value="F:phosphorelay sensor kinase activity"/>
    <property type="evidence" value="ECO:0007669"/>
    <property type="project" value="InterPro"/>
</dbReference>
<dbReference type="PROSITE" id="PS50894">
    <property type="entry name" value="HPT"/>
    <property type="match status" value="1"/>
</dbReference>
<dbReference type="NCBIfam" id="TIGR00229">
    <property type="entry name" value="sensory_box"/>
    <property type="match status" value="3"/>
</dbReference>
<dbReference type="SUPFAM" id="SSF47226">
    <property type="entry name" value="Histidine-containing phosphotransfer domain, HPT domain"/>
    <property type="match status" value="1"/>
</dbReference>
<feature type="domain" description="Response regulatory" evidence="21">
    <location>
        <begin position="1188"/>
        <end position="1305"/>
    </location>
</feature>
<dbReference type="Pfam" id="PF01627">
    <property type="entry name" value="Hpt"/>
    <property type="match status" value="1"/>
</dbReference>
<evidence type="ECO:0000256" key="9">
    <source>
        <dbReference type="ARBA" id="ARBA00022840"/>
    </source>
</evidence>
<dbReference type="Pfam" id="PF02518">
    <property type="entry name" value="HATPase_c"/>
    <property type="match status" value="1"/>
</dbReference>
<dbReference type="Pfam" id="PF13426">
    <property type="entry name" value="PAS_9"/>
    <property type="match status" value="2"/>
</dbReference>
<sequence>MRHSQVKSSVVRWVCLSLITSLLVSLLVAWYQQQANNRKIENAVALAADDVTDELLDRLSFYQYGLRGERGAILTAGEHGINRELVHNYFLTQEISREFPGVRNFGFIRRVPQAEEAHFIEQARADGKPDFAVHQFAPHAGERWVIQYIEPEGANAPAIGLDMASDTTRREAAEKAMLTGEPQISAPITLYQAATKPLTGTVTGVPINKKPPQSFLILMPIYRSIVTPAATAERQAALFGWSYVSLSMNDTLAGLPLLGDRFDLRLVDITRPDHVEPFYDSDPAPQPRLFEHTLQREVFGRQWQFQFSAHPGFIDELHLRSAREVFLIGTSISVLLAALAGMVGVSRHRKLLNAEEKRVTEARIAELNASLEEQVARRTAELNELNLLLGNVLHAASEVAIIATDRDGIIHVFNRGAEHLLGYSASDLIDRVDPMLIHVPEEVMARCAELRAEYAQPITGFRVLVHKPEIEGAETREWTYVRKDGSRFPVTVVVTAMYDNVGHLNGYLFIALDMTARKATEHELATSLATTHAILDTAVNPIITTNAEGVVYSMNPAGEQVFGYKVEEVIGENVRMLLSSRNQDGREVDPPQLPISWSVRKLDHGEEVMARRKDGTAFPIQISIGEMREANERRFVGIITDMSKTQEQHKALVVARNQLLLAAEVAELGIWAWDLGNDIVYWNDRMFELYGLPLALRDTGVNFNHWRSSLHPEDVDRTVAELTTTIEGGGPFASIFRIVHRCGQTRYIQAAAQIERDADGKALRLTGINRDITAQREIETRLIQAKEQSDAASEIKSSFLANMSHEIRTPMNAVLGLLQLMQRTELDARQQDYVNKIETAAKALLGVLSDILDFSKLDAGKLLLDLHPFDVEALMRELAVVLSGNVGEKNVELLFEIDPALPRILNSDRLRLQQILINLAGNAIKFTLQGEVVVSLRCQGRHGSHVMLEVSVRDTGIGIAPEQLDRIFESFNQAEASTTRRFGGSGLGLSISKRLVTMFGGDLRVESVPGAGSRFTFCISIEAHDALPAAARQPMFGRSLKVLVVDDNPVALQITTTMARDLGWQVEEATTGEDAYLRVMQAQSSGPAFDVVLMDWRMPGMDGLAAAAKLRSAVGVTPPPIVVMLTAFGREVLTRVHATETAPFTDFLIKPITPHQLAEAVAQVIGVAPIPSGRRVQKARTRRLEGLNLLVVEDNALNRRVADELLSSEGARVSLAECGIDGVNRVLGGQRFDAVIMDIQMPDIDGMEATRRIRAHAQFGSLPILAMTANASRADRQACLAGGMSEHLGKPIDMEQLIPLLLRLTGRIVETNPENDNVEERFARPDIHLSSAIKRFGNDRILYERELANFVPECQRLLNELQEHAARGDTGRMAASLHSIKGVAASLGALSMAQLAGTIEQRIKQASLSNHVVSRTVLSELHALLESSHGGLAEALSSLTDRAAEVETDSGMPIHRMDRAKLEAILTFLNSGDMRAVDMVEALSHRDDVVSEATLRLLVRQVHALDFPAAAQTLQKFMSS</sequence>
<protein>
    <recommendedName>
        <fullName evidence="15">Virulence sensor protein BvgS</fullName>
        <ecNumber evidence="3">2.7.13.3</ecNumber>
    </recommendedName>
</protein>
<feature type="domain" description="PAC" evidence="23">
    <location>
        <begin position="474"/>
        <end position="526"/>
    </location>
</feature>
<evidence type="ECO:0000256" key="16">
    <source>
        <dbReference type="PROSITE-ProRule" id="PRU00110"/>
    </source>
</evidence>
<evidence type="ECO:0000313" key="26">
    <source>
        <dbReference type="EMBL" id="CAB3793240.1"/>
    </source>
</evidence>
<evidence type="ECO:0000256" key="11">
    <source>
        <dbReference type="ARBA" id="ARBA00023012"/>
    </source>
</evidence>
<dbReference type="InterPro" id="IPR035965">
    <property type="entry name" value="PAS-like_dom_sf"/>
</dbReference>
<feature type="domain" description="HPt" evidence="25">
    <location>
        <begin position="1339"/>
        <end position="1439"/>
    </location>
</feature>
<dbReference type="InterPro" id="IPR011006">
    <property type="entry name" value="CheY-like_superfamily"/>
</dbReference>
<dbReference type="InterPro" id="IPR004358">
    <property type="entry name" value="Sig_transdc_His_kin-like_C"/>
</dbReference>
<dbReference type="InterPro" id="IPR000700">
    <property type="entry name" value="PAS-assoc_C"/>
</dbReference>
<keyword evidence="10 19" id="KW-1133">Transmembrane helix</keyword>
<dbReference type="InterPro" id="IPR042240">
    <property type="entry name" value="CHASE_sf"/>
</dbReference>
<evidence type="ECO:0000256" key="3">
    <source>
        <dbReference type="ARBA" id="ARBA00012438"/>
    </source>
</evidence>
<evidence type="ECO:0000259" key="20">
    <source>
        <dbReference type="PROSITE" id="PS50109"/>
    </source>
</evidence>
<dbReference type="Pfam" id="PF08447">
    <property type="entry name" value="PAS_3"/>
    <property type="match status" value="1"/>
</dbReference>
<dbReference type="PROSITE" id="PS50839">
    <property type="entry name" value="CHASE"/>
    <property type="match status" value="1"/>
</dbReference>
<dbReference type="Gene3D" id="1.20.120.160">
    <property type="entry name" value="HPT domain"/>
    <property type="match status" value="1"/>
</dbReference>
<keyword evidence="8" id="KW-0547">Nucleotide-binding</keyword>
<dbReference type="SMART" id="SM00073">
    <property type="entry name" value="HPT"/>
    <property type="match status" value="1"/>
</dbReference>
<reference evidence="26 27" key="1">
    <citation type="submission" date="2020-04" db="EMBL/GenBank/DDBJ databases">
        <authorList>
            <person name="De Canck E."/>
        </authorList>
    </citation>
    <scope>NUCLEOTIDE SEQUENCE [LARGE SCALE GENOMIC DNA]</scope>
    <source>
        <strain evidence="26 27">LMG 28138</strain>
    </source>
</reference>
<evidence type="ECO:0000256" key="19">
    <source>
        <dbReference type="SAM" id="Phobius"/>
    </source>
</evidence>
<feature type="modified residue" description="Phosphohistidine" evidence="16">
    <location>
        <position position="1378"/>
    </location>
</feature>
<dbReference type="CDD" id="cd16922">
    <property type="entry name" value="HATPase_EvgS-ArcB-TorS-like"/>
    <property type="match status" value="1"/>
</dbReference>
<dbReference type="InterPro" id="IPR036097">
    <property type="entry name" value="HisK_dim/P_sf"/>
</dbReference>
<feature type="domain" description="Histidine kinase" evidence="20">
    <location>
        <begin position="802"/>
        <end position="1023"/>
    </location>
</feature>
<evidence type="ECO:0000256" key="8">
    <source>
        <dbReference type="ARBA" id="ARBA00022741"/>
    </source>
</evidence>
<feature type="domain" description="CHASE" evidence="24">
    <location>
        <begin position="77"/>
        <end position="255"/>
    </location>
</feature>
<evidence type="ECO:0000256" key="10">
    <source>
        <dbReference type="ARBA" id="ARBA00022989"/>
    </source>
</evidence>
<dbReference type="PROSITE" id="PS50113">
    <property type="entry name" value="PAC"/>
    <property type="match status" value="3"/>
</dbReference>
<dbReference type="SMART" id="SM00086">
    <property type="entry name" value="PAC"/>
    <property type="match status" value="3"/>
</dbReference>
<dbReference type="SMART" id="SM00387">
    <property type="entry name" value="HATPase_c"/>
    <property type="match status" value="1"/>
</dbReference>
<keyword evidence="13 19" id="KW-0472">Membrane</keyword>
<evidence type="ECO:0000259" key="25">
    <source>
        <dbReference type="PROSITE" id="PS50894"/>
    </source>
</evidence>
<dbReference type="EC" id="2.7.13.3" evidence="3"/>
<keyword evidence="9" id="KW-0067">ATP-binding</keyword>
<keyword evidence="11" id="KW-0902">Two-component regulatory system</keyword>
<dbReference type="SMART" id="SM01079">
    <property type="entry name" value="CHASE"/>
    <property type="match status" value="1"/>
</dbReference>
<feature type="domain" description="PAS" evidence="22">
    <location>
        <begin position="401"/>
        <end position="431"/>
    </location>
</feature>
<dbReference type="SUPFAM" id="SSF52172">
    <property type="entry name" value="CheY-like"/>
    <property type="match status" value="2"/>
</dbReference>
<dbReference type="InterPro" id="IPR006189">
    <property type="entry name" value="CHASE_dom"/>
</dbReference>
<feature type="domain" description="PAC" evidence="23">
    <location>
        <begin position="732"/>
        <end position="784"/>
    </location>
</feature>
<dbReference type="InterPro" id="IPR036641">
    <property type="entry name" value="HPT_dom_sf"/>
</dbReference>
<feature type="domain" description="PAS" evidence="22">
    <location>
        <begin position="527"/>
        <end position="573"/>
    </location>
</feature>
<dbReference type="FunFam" id="3.30.565.10:FF:000010">
    <property type="entry name" value="Sensor histidine kinase RcsC"/>
    <property type="match status" value="1"/>
</dbReference>
<dbReference type="InterPro" id="IPR001789">
    <property type="entry name" value="Sig_transdc_resp-reg_receiver"/>
</dbReference>
<evidence type="ECO:0000256" key="1">
    <source>
        <dbReference type="ARBA" id="ARBA00000085"/>
    </source>
</evidence>
<dbReference type="Gene3D" id="3.40.50.2300">
    <property type="match status" value="2"/>
</dbReference>
<keyword evidence="4" id="KW-1003">Cell membrane</keyword>